<keyword evidence="1" id="KW-0175">Coiled coil</keyword>
<dbReference type="AlphaFoldDB" id="A0A080N648"/>
<feature type="region of interest" description="Disordered" evidence="2">
    <location>
        <begin position="1"/>
        <end position="24"/>
    </location>
</feature>
<evidence type="ECO:0000313" key="3">
    <source>
        <dbReference type="EMBL" id="KFF31264.1"/>
    </source>
</evidence>
<name>A0A080N648_9BIFI</name>
<dbReference type="Proteomes" id="UP000028730">
    <property type="component" value="Unassembled WGS sequence"/>
</dbReference>
<comment type="caution">
    <text evidence="3">The sequence shown here is derived from an EMBL/GenBank/DDBJ whole genome shotgun (WGS) entry which is preliminary data.</text>
</comment>
<gene>
    <name evidence="3" type="ORF">BBOMB_0604</name>
</gene>
<keyword evidence="3" id="KW-0067">ATP-binding</keyword>
<reference evidence="3 4" key="1">
    <citation type="journal article" date="2014" name="Appl. Environ. Microbiol.">
        <title>Genomic encyclopedia of type strains of the genus Bifidobacterium.</title>
        <authorList>
            <person name="Milani C."/>
            <person name="Lugli G.A."/>
            <person name="Duranti S."/>
            <person name="Turroni F."/>
            <person name="Bottacini F."/>
            <person name="Mangifesta M."/>
            <person name="Sanchez B."/>
            <person name="Viappiani A."/>
            <person name="Mancabelli L."/>
            <person name="Taminiau B."/>
            <person name="Delcenserie V."/>
            <person name="Barrangou R."/>
            <person name="Margolles A."/>
            <person name="van Sinderen D."/>
            <person name="Ventura M."/>
        </authorList>
    </citation>
    <scope>NUCLEOTIDE SEQUENCE [LARGE SCALE GENOMIC DNA]</scope>
    <source>
        <strain evidence="3 4">DSM 19703</strain>
    </source>
</reference>
<dbReference type="RefSeq" id="WP_052377374.1">
    <property type="nucleotide sequence ID" value="NZ_ATLK01000001.1"/>
</dbReference>
<dbReference type="GO" id="GO:0004386">
    <property type="term" value="F:helicase activity"/>
    <property type="evidence" value="ECO:0007669"/>
    <property type="project" value="UniProtKB-KW"/>
</dbReference>
<keyword evidence="3" id="KW-0347">Helicase</keyword>
<keyword evidence="3" id="KW-0378">Hydrolase</keyword>
<dbReference type="EMBL" id="ATLK01000001">
    <property type="protein sequence ID" value="KFF31264.1"/>
    <property type="molecule type" value="Genomic_DNA"/>
</dbReference>
<feature type="coiled-coil region" evidence="1">
    <location>
        <begin position="48"/>
        <end position="89"/>
    </location>
</feature>
<evidence type="ECO:0000313" key="4">
    <source>
        <dbReference type="Proteomes" id="UP000028730"/>
    </source>
</evidence>
<dbReference type="OrthoDB" id="5150299at2"/>
<sequence length="160" mass="18145">MQESPTPNETEKDSNEGSKTIDWQAKYDEAMKHSRYWEKRAKDNKAAAEELEQLKASQMTDAQKAQAHIKELEGKLTAYETEKQQTQWRAQIAKETNVPADLISGASLEEMQDFAKRLDGYLHPKPKGAAVHNQSGTPNHGIDPERAEKLNYINQMFGTK</sequence>
<proteinExistence type="predicted"/>
<evidence type="ECO:0000256" key="2">
    <source>
        <dbReference type="SAM" id="MobiDB-lite"/>
    </source>
</evidence>
<evidence type="ECO:0000256" key="1">
    <source>
        <dbReference type="SAM" id="Coils"/>
    </source>
</evidence>
<feature type="region of interest" description="Disordered" evidence="2">
    <location>
        <begin position="125"/>
        <end position="146"/>
    </location>
</feature>
<dbReference type="eggNOG" id="ENOG5033MJH">
    <property type="taxonomic scope" value="Bacteria"/>
</dbReference>
<protein>
    <submittedName>
        <fullName evidence="3">Putative phage helicase</fullName>
    </submittedName>
</protein>
<organism evidence="3 4">
    <name type="scientific">Bifidobacterium bombi DSM 19703</name>
    <dbReference type="NCBI Taxonomy" id="1341695"/>
    <lineage>
        <taxon>Bacteria</taxon>
        <taxon>Bacillati</taxon>
        <taxon>Actinomycetota</taxon>
        <taxon>Actinomycetes</taxon>
        <taxon>Bifidobacteriales</taxon>
        <taxon>Bifidobacteriaceae</taxon>
        <taxon>Bifidobacterium</taxon>
    </lineage>
</organism>
<keyword evidence="4" id="KW-1185">Reference proteome</keyword>
<dbReference type="STRING" id="1341695.BBOMB_0604"/>
<keyword evidence="3" id="KW-0547">Nucleotide-binding</keyword>
<accession>A0A080N648</accession>